<dbReference type="OrthoDB" id="10625860at2759"/>
<keyword evidence="2" id="KW-1185">Reference proteome</keyword>
<proteinExistence type="predicted"/>
<dbReference type="RefSeq" id="XP_033568305.1">
    <property type="nucleotide sequence ID" value="XM_033722607.1"/>
</dbReference>
<evidence type="ECO:0000313" key="1">
    <source>
        <dbReference type="EMBL" id="KAF2801341.1"/>
    </source>
</evidence>
<organism evidence="1">
    <name type="scientific">Mytilinidion resinicola</name>
    <dbReference type="NCBI Taxonomy" id="574789"/>
    <lineage>
        <taxon>Eukaryota</taxon>
        <taxon>Fungi</taxon>
        <taxon>Dikarya</taxon>
        <taxon>Ascomycota</taxon>
        <taxon>Pezizomycotina</taxon>
        <taxon>Dothideomycetes</taxon>
        <taxon>Pleosporomycetidae</taxon>
        <taxon>Mytilinidiales</taxon>
        <taxon>Mytilinidiaceae</taxon>
        <taxon>Mytilinidion</taxon>
    </lineage>
</organism>
<reference evidence="3" key="2">
    <citation type="submission" date="2020-04" db="EMBL/GenBank/DDBJ databases">
        <authorList>
            <consortium name="NCBI Genome Project"/>
        </authorList>
    </citation>
    <scope>NUCLEOTIDE SEQUENCE</scope>
    <source>
        <strain evidence="3">CBS 304.34</strain>
    </source>
</reference>
<reference evidence="3" key="3">
    <citation type="submission" date="2025-04" db="UniProtKB">
        <authorList>
            <consortium name="RefSeq"/>
        </authorList>
    </citation>
    <scope>IDENTIFICATION</scope>
    <source>
        <strain evidence="3">CBS 304.34</strain>
    </source>
</reference>
<gene>
    <name evidence="1 3" type="ORF">BDZ99DRAFT_483833</name>
</gene>
<reference evidence="1 3" key="1">
    <citation type="journal article" date="2020" name="Stud. Mycol.">
        <title>101 Dothideomycetes genomes: a test case for predicting lifestyles and emergence of pathogens.</title>
        <authorList>
            <person name="Haridas S."/>
            <person name="Albert R."/>
            <person name="Binder M."/>
            <person name="Bloem J."/>
            <person name="Labutti K."/>
            <person name="Salamov A."/>
            <person name="Andreopoulos B."/>
            <person name="Baker S."/>
            <person name="Barry K."/>
            <person name="Bills G."/>
            <person name="Bluhm B."/>
            <person name="Cannon C."/>
            <person name="Castanera R."/>
            <person name="Culley D."/>
            <person name="Daum C."/>
            <person name="Ezra D."/>
            <person name="Gonzalez J."/>
            <person name="Henrissat B."/>
            <person name="Kuo A."/>
            <person name="Liang C."/>
            <person name="Lipzen A."/>
            <person name="Lutzoni F."/>
            <person name="Magnuson J."/>
            <person name="Mondo S."/>
            <person name="Nolan M."/>
            <person name="Ohm R."/>
            <person name="Pangilinan J."/>
            <person name="Park H.-J."/>
            <person name="Ramirez L."/>
            <person name="Alfaro M."/>
            <person name="Sun H."/>
            <person name="Tritt A."/>
            <person name="Yoshinaga Y."/>
            <person name="Zwiers L.-H."/>
            <person name="Turgeon B."/>
            <person name="Goodwin S."/>
            <person name="Spatafora J."/>
            <person name="Crous P."/>
            <person name="Grigoriev I."/>
        </authorList>
    </citation>
    <scope>NUCLEOTIDE SEQUENCE</scope>
    <source>
        <strain evidence="1 3">CBS 304.34</strain>
    </source>
</reference>
<dbReference type="AlphaFoldDB" id="A0A6A6XXR3"/>
<protein>
    <submittedName>
        <fullName evidence="1 3">Uncharacterized protein</fullName>
    </submittedName>
</protein>
<dbReference type="GeneID" id="54463500"/>
<evidence type="ECO:0000313" key="2">
    <source>
        <dbReference type="Proteomes" id="UP000504636"/>
    </source>
</evidence>
<dbReference type="EMBL" id="MU003732">
    <property type="protein sequence ID" value="KAF2801341.1"/>
    <property type="molecule type" value="Genomic_DNA"/>
</dbReference>
<sequence length="190" mass="21217">MKDLLRALMNAEIRGNLPSQYFANFVRGFSWPSQRAHIILDGHRVGGLINILSKAKDKNLIGTKTLGSLCKEMVLNTSMQTANFDRMLWVPGKLLTHKSIGIDETVVLECVGTFVNGLQGRKAYLTTFLGFKNNIYKAAQENEFGFGKKTAKLAVKALFPSLKETITFLEKDDQNKRQKTGRSTVSSRTT</sequence>
<accession>A0A6A6XXR3</accession>
<dbReference type="Proteomes" id="UP000504636">
    <property type="component" value="Unplaced"/>
</dbReference>
<name>A0A6A6XXR3_9PEZI</name>
<evidence type="ECO:0000313" key="3">
    <source>
        <dbReference type="RefSeq" id="XP_033568305.1"/>
    </source>
</evidence>